<protein>
    <submittedName>
        <fullName evidence="2">Uncharacterized protein</fullName>
    </submittedName>
</protein>
<dbReference type="Proteomes" id="UP000619244">
    <property type="component" value="Unassembled WGS sequence"/>
</dbReference>
<evidence type="ECO:0000313" key="2">
    <source>
        <dbReference type="EMBL" id="GGX67455.1"/>
    </source>
</evidence>
<keyword evidence="3" id="KW-1185">Reference proteome</keyword>
<dbReference type="RefSeq" id="WP_229919249.1">
    <property type="nucleotide sequence ID" value="NZ_BMVU01000007.1"/>
</dbReference>
<dbReference type="EMBL" id="BMVU01000007">
    <property type="protein sequence ID" value="GGX67455.1"/>
    <property type="molecule type" value="Genomic_DNA"/>
</dbReference>
<feature type="region of interest" description="Disordered" evidence="1">
    <location>
        <begin position="129"/>
        <end position="151"/>
    </location>
</feature>
<accession>A0A918KLW1</accession>
<proteinExistence type="predicted"/>
<reference evidence="2" key="2">
    <citation type="submission" date="2020-09" db="EMBL/GenBank/DDBJ databases">
        <authorList>
            <person name="Sun Q."/>
            <person name="Ohkuma M."/>
        </authorList>
    </citation>
    <scope>NUCLEOTIDE SEQUENCE</scope>
    <source>
        <strain evidence="2">JCM 4790</strain>
    </source>
</reference>
<dbReference type="AlphaFoldDB" id="A0A918KLW1"/>
<sequence>MGVRTRHATADLRMRRCAAEFVRRVSARSRLPLDYSVDSLGVVDFIVDEMRGEGREPADAGRVLFELGAYTGEVLVRRVGAVWVEFDPEQRELFGRPVGVRTPDGRLWNPLGKVVRRFETGGRESVRALYREARGLPRPSPPRRPGPVRGR</sequence>
<reference evidence="2" key="1">
    <citation type="journal article" date="2014" name="Int. J. Syst. Evol. Microbiol.">
        <title>Complete genome sequence of Corynebacterium casei LMG S-19264T (=DSM 44701T), isolated from a smear-ripened cheese.</title>
        <authorList>
            <consortium name="US DOE Joint Genome Institute (JGI-PGF)"/>
            <person name="Walter F."/>
            <person name="Albersmeier A."/>
            <person name="Kalinowski J."/>
            <person name="Ruckert C."/>
        </authorList>
    </citation>
    <scope>NUCLEOTIDE SEQUENCE</scope>
    <source>
        <strain evidence="2">JCM 4790</strain>
    </source>
</reference>
<evidence type="ECO:0000313" key="3">
    <source>
        <dbReference type="Proteomes" id="UP000619244"/>
    </source>
</evidence>
<comment type="caution">
    <text evidence="2">The sequence shown here is derived from an EMBL/GenBank/DDBJ whole genome shotgun (WGS) entry which is preliminary data.</text>
</comment>
<gene>
    <name evidence="2" type="ORF">GCM10010358_22250</name>
</gene>
<name>A0A918KLW1_9ACTN</name>
<evidence type="ECO:0000256" key="1">
    <source>
        <dbReference type="SAM" id="MobiDB-lite"/>
    </source>
</evidence>
<organism evidence="2 3">
    <name type="scientific">Streptomyces minutiscleroticus</name>
    <dbReference type="NCBI Taxonomy" id="68238"/>
    <lineage>
        <taxon>Bacteria</taxon>
        <taxon>Bacillati</taxon>
        <taxon>Actinomycetota</taxon>
        <taxon>Actinomycetes</taxon>
        <taxon>Kitasatosporales</taxon>
        <taxon>Streptomycetaceae</taxon>
        <taxon>Streptomyces</taxon>
    </lineage>
</organism>